<dbReference type="CDD" id="cd01894">
    <property type="entry name" value="EngA1"/>
    <property type="match status" value="1"/>
</dbReference>
<dbReference type="PANTHER" id="PTHR43834:SF6">
    <property type="entry name" value="GTPASE DER"/>
    <property type="match status" value="1"/>
</dbReference>
<evidence type="ECO:0000313" key="9">
    <source>
        <dbReference type="EMBL" id="KKK93906.1"/>
    </source>
</evidence>
<protein>
    <recommendedName>
        <fullName evidence="2">GTPase Der</fullName>
    </recommendedName>
    <alternativeName>
        <fullName evidence="7">GTP-binding protein EngA</fullName>
    </alternativeName>
</protein>
<sequence length="431" mass="47736">NALAGRRIAIVDSVPGVTRDRISAPVPVGDSYVELLDTGGFGIEDRDNLTDHINQQIDLAVASADLILFLVDAREGLQPLDRAVAEKLRRHGKGLLLVANKIDIPGAQLELGELHGLGAGEPIPISATHGQGLADLTDAIAERLGPGLAERPDEPNMKLAIIGKRNVGKSTFINALAGSERVIVSEVPGTTRDSIDVRIELDGRTLLAIDTAGMRKRSKVADDVEYYSQHRALRSIRRADVVLFMMDATDPVGRVEKNLLQYVTELFKPVVLVLNKWDLAEDRADRDDYIPYLAEVLPELAYAPVLLACAATGMGIREAVELAGELFDQTRTRVPTPELNNVVQAMLARHSPKRGRTHRPGRVYYVTQVAVAPPTLVLFVNDVSCFDATYRRYLLNQLRQHLPFTEIPIRLIIRPRRRDPDRERPPQRERP</sequence>
<dbReference type="InterPro" id="IPR027417">
    <property type="entry name" value="P-loop_NTPase"/>
</dbReference>
<dbReference type="GO" id="GO:0042254">
    <property type="term" value="P:ribosome biogenesis"/>
    <property type="evidence" value="ECO:0007669"/>
    <property type="project" value="UniProtKB-KW"/>
</dbReference>
<comment type="caution">
    <text evidence="9">The sequence shown here is derived from an EMBL/GenBank/DDBJ whole genome shotgun (WGS) entry which is preliminary data.</text>
</comment>
<dbReference type="PROSITE" id="PS51712">
    <property type="entry name" value="G_ENGA"/>
    <property type="match status" value="1"/>
</dbReference>
<name>A0A0F9CB31_9ZZZZ</name>
<comment type="similarity">
    <text evidence="1">Belongs to the TRAFAC class TrmE-Era-EngA-EngB-Septin-like GTPase superfamily. EngA (Der) GTPase family.</text>
</comment>
<dbReference type="InterPro" id="IPR005225">
    <property type="entry name" value="Small_GTP-bd"/>
</dbReference>
<dbReference type="InterPro" id="IPR016484">
    <property type="entry name" value="GTPase_Der"/>
</dbReference>
<dbReference type="NCBIfam" id="TIGR03594">
    <property type="entry name" value="GTPase_EngA"/>
    <property type="match status" value="1"/>
</dbReference>
<dbReference type="FunFam" id="3.30.300.20:FF:000004">
    <property type="entry name" value="GTPase Der"/>
    <property type="match status" value="1"/>
</dbReference>
<keyword evidence="4" id="KW-0677">Repeat</keyword>
<dbReference type="PIRSF" id="PIRSF006485">
    <property type="entry name" value="GTP-binding_EngA"/>
    <property type="match status" value="1"/>
</dbReference>
<dbReference type="AlphaFoldDB" id="A0A0F9CB31"/>
<dbReference type="PRINTS" id="PR00326">
    <property type="entry name" value="GTP1OBG"/>
</dbReference>
<evidence type="ECO:0000259" key="8">
    <source>
        <dbReference type="PROSITE" id="PS51712"/>
    </source>
</evidence>
<dbReference type="EMBL" id="LAZR01047573">
    <property type="protein sequence ID" value="KKK93906.1"/>
    <property type="molecule type" value="Genomic_DNA"/>
</dbReference>
<evidence type="ECO:0000256" key="6">
    <source>
        <dbReference type="ARBA" id="ARBA00023134"/>
    </source>
</evidence>
<dbReference type="Pfam" id="PF01926">
    <property type="entry name" value="MMR_HSR1"/>
    <property type="match status" value="2"/>
</dbReference>
<gene>
    <name evidence="9" type="ORF">LCGC14_2688200</name>
</gene>
<dbReference type="InterPro" id="IPR006073">
    <property type="entry name" value="GTP-bd"/>
</dbReference>
<evidence type="ECO:0000256" key="7">
    <source>
        <dbReference type="ARBA" id="ARBA00032345"/>
    </source>
</evidence>
<feature type="non-terminal residue" evidence="9">
    <location>
        <position position="1"/>
    </location>
</feature>
<keyword evidence="5" id="KW-0547">Nucleotide-binding</keyword>
<keyword evidence="6" id="KW-0342">GTP-binding</keyword>
<keyword evidence="3" id="KW-0690">Ribosome biogenesis</keyword>
<evidence type="ECO:0000256" key="2">
    <source>
        <dbReference type="ARBA" id="ARBA00020953"/>
    </source>
</evidence>
<dbReference type="PANTHER" id="PTHR43834">
    <property type="entry name" value="GTPASE DER"/>
    <property type="match status" value="1"/>
</dbReference>
<dbReference type="Gene3D" id="3.40.50.300">
    <property type="entry name" value="P-loop containing nucleotide triphosphate hydrolases"/>
    <property type="match status" value="2"/>
</dbReference>
<dbReference type="HAMAP" id="MF_00195">
    <property type="entry name" value="GTPase_Der"/>
    <property type="match status" value="1"/>
</dbReference>
<dbReference type="InterPro" id="IPR031166">
    <property type="entry name" value="G_ENGA"/>
</dbReference>
<evidence type="ECO:0000256" key="5">
    <source>
        <dbReference type="ARBA" id="ARBA00022741"/>
    </source>
</evidence>
<proteinExistence type="inferred from homology"/>
<feature type="domain" description="EngA-type G" evidence="8">
    <location>
        <begin position="157"/>
        <end position="331"/>
    </location>
</feature>
<evidence type="ECO:0000256" key="3">
    <source>
        <dbReference type="ARBA" id="ARBA00022517"/>
    </source>
</evidence>
<dbReference type="Gene3D" id="3.30.300.20">
    <property type="match status" value="1"/>
</dbReference>
<dbReference type="InterPro" id="IPR015946">
    <property type="entry name" value="KH_dom-like_a/b"/>
</dbReference>
<evidence type="ECO:0000256" key="4">
    <source>
        <dbReference type="ARBA" id="ARBA00022737"/>
    </source>
</evidence>
<organism evidence="9">
    <name type="scientific">marine sediment metagenome</name>
    <dbReference type="NCBI Taxonomy" id="412755"/>
    <lineage>
        <taxon>unclassified sequences</taxon>
        <taxon>metagenomes</taxon>
        <taxon>ecological metagenomes</taxon>
    </lineage>
</organism>
<dbReference type="InterPro" id="IPR032859">
    <property type="entry name" value="KH_dom-like"/>
</dbReference>
<dbReference type="GO" id="GO:0005525">
    <property type="term" value="F:GTP binding"/>
    <property type="evidence" value="ECO:0007669"/>
    <property type="project" value="UniProtKB-KW"/>
</dbReference>
<dbReference type="CDD" id="cd01895">
    <property type="entry name" value="EngA2"/>
    <property type="match status" value="1"/>
</dbReference>
<dbReference type="NCBIfam" id="TIGR00231">
    <property type="entry name" value="small_GTP"/>
    <property type="match status" value="2"/>
</dbReference>
<evidence type="ECO:0000256" key="1">
    <source>
        <dbReference type="ARBA" id="ARBA00008279"/>
    </source>
</evidence>
<dbReference type="SUPFAM" id="SSF52540">
    <property type="entry name" value="P-loop containing nucleoside triphosphate hydrolases"/>
    <property type="match status" value="2"/>
</dbReference>
<accession>A0A0F9CB31</accession>
<reference evidence="9" key="1">
    <citation type="journal article" date="2015" name="Nature">
        <title>Complex archaea that bridge the gap between prokaryotes and eukaryotes.</title>
        <authorList>
            <person name="Spang A."/>
            <person name="Saw J.H."/>
            <person name="Jorgensen S.L."/>
            <person name="Zaremba-Niedzwiedzka K."/>
            <person name="Martijn J."/>
            <person name="Lind A.E."/>
            <person name="van Eijk R."/>
            <person name="Schleper C."/>
            <person name="Guy L."/>
            <person name="Ettema T.J."/>
        </authorList>
    </citation>
    <scope>NUCLEOTIDE SEQUENCE</scope>
</reference>
<dbReference type="Pfam" id="PF14714">
    <property type="entry name" value="KH_dom-like"/>
    <property type="match status" value="1"/>
</dbReference>
<dbReference type="GO" id="GO:0043022">
    <property type="term" value="F:ribosome binding"/>
    <property type="evidence" value="ECO:0007669"/>
    <property type="project" value="TreeGrafter"/>
</dbReference>